<dbReference type="AlphaFoldDB" id="A0A6B0YYC7"/>
<evidence type="ECO:0000313" key="2">
    <source>
        <dbReference type="EMBL" id="MXY95461.1"/>
    </source>
</evidence>
<evidence type="ECO:0000256" key="1">
    <source>
        <dbReference type="SAM" id="MobiDB-lite"/>
    </source>
</evidence>
<accession>A0A6B0YYC7</accession>
<protein>
    <submittedName>
        <fullName evidence="2">Uncharacterized protein</fullName>
    </submittedName>
</protein>
<comment type="caution">
    <text evidence="2">The sequence shown here is derived from an EMBL/GenBank/DDBJ whole genome shotgun (WGS) entry which is preliminary data.</text>
</comment>
<name>A0A6B0YYC7_9CHLR</name>
<organism evidence="2">
    <name type="scientific">Caldilineaceae bacterium SB0664_bin_27</name>
    <dbReference type="NCBI Taxonomy" id="2605260"/>
    <lineage>
        <taxon>Bacteria</taxon>
        <taxon>Bacillati</taxon>
        <taxon>Chloroflexota</taxon>
        <taxon>Caldilineae</taxon>
        <taxon>Caldilineales</taxon>
        <taxon>Caldilineaceae</taxon>
    </lineage>
</organism>
<feature type="region of interest" description="Disordered" evidence="1">
    <location>
        <begin position="206"/>
        <end position="226"/>
    </location>
</feature>
<gene>
    <name evidence="2" type="ORF">F4Y42_18630</name>
</gene>
<dbReference type="EMBL" id="VXRG01000153">
    <property type="protein sequence ID" value="MXY95461.1"/>
    <property type="molecule type" value="Genomic_DNA"/>
</dbReference>
<sequence>MRMKLVRQLGWGVFGGLFLAGALPKLTLAAGTEQTVGTEITTVMPAMVPLLGAAAGIERLMELGWHYLEWGALRFLGWRPSDLKSPGYVAFKRSTSLLAGIFLGVVVSNFTGMRLMAYLGQTLPGFLVQVPEMWDILVTGLMIGAGTKPTHDLLGIITQVKNLIGSTALKQREQAGAALADSILKLRQADAPASYRVDVPGVGATQVPGAQAQAPRNRMLDESGGRRRERNIDRYANALHDNLYSGN</sequence>
<proteinExistence type="predicted"/>
<reference evidence="2" key="1">
    <citation type="submission" date="2019-09" db="EMBL/GenBank/DDBJ databases">
        <title>Characterisation of the sponge microbiome using genome-centric metagenomics.</title>
        <authorList>
            <person name="Engelberts J.P."/>
            <person name="Robbins S.J."/>
            <person name="De Goeij J.M."/>
            <person name="Aranda M."/>
            <person name="Bell S.C."/>
            <person name="Webster N.S."/>
        </authorList>
    </citation>
    <scope>NUCLEOTIDE SEQUENCE</scope>
    <source>
        <strain evidence="2">SB0664_bin_27</strain>
    </source>
</reference>